<evidence type="ECO:0000256" key="1">
    <source>
        <dbReference type="SAM" id="MobiDB-lite"/>
    </source>
</evidence>
<evidence type="ECO:0000313" key="3">
    <source>
        <dbReference type="EMBL" id="MCD9638895.1"/>
    </source>
</evidence>
<dbReference type="Pfam" id="PF20167">
    <property type="entry name" value="Transposase_32"/>
    <property type="match status" value="1"/>
</dbReference>
<evidence type="ECO:0000259" key="2">
    <source>
        <dbReference type="Pfam" id="PF20167"/>
    </source>
</evidence>
<sequence>MAPKVNKGKGLASSSHVSKRERTTSEEEHEDVSMAPLPLRRYGLRWVIEKEGKRWFKKHKESKYSHDMFIDRNCLSLVFPHMVDRILTLCLSFIFNALGDYNLNMVRELFANWMPKERSNQVKIRGQIIEFLPKALNRLLGTPNVEPQTFVDMVKKPTYRNIRHTLCGPSSIARWTRHQQLGYHVLLPYAHLSREARVWLKI</sequence>
<protein>
    <recommendedName>
        <fullName evidence="2">Putative plant transposon protein domain-containing protein</fullName>
    </recommendedName>
</protein>
<gene>
    <name evidence="3" type="ORF">HAX54_023067</name>
</gene>
<name>A0ABS8UYI2_DATST</name>
<dbReference type="Proteomes" id="UP000823775">
    <property type="component" value="Unassembled WGS sequence"/>
</dbReference>
<organism evidence="3 4">
    <name type="scientific">Datura stramonium</name>
    <name type="common">Jimsonweed</name>
    <name type="synonym">Common thornapple</name>
    <dbReference type="NCBI Taxonomy" id="4076"/>
    <lineage>
        <taxon>Eukaryota</taxon>
        <taxon>Viridiplantae</taxon>
        <taxon>Streptophyta</taxon>
        <taxon>Embryophyta</taxon>
        <taxon>Tracheophyta</taxon>
        <taxon>Spermatophyta</taxon>
        <taxon>Magnoliopsida</taxon>
        <taxon>eudicotyledons</taxon>
        <taxon>Gunneridae</taxon>
        <taxon>Pentapetalae</taxon>
        <taxon>asterids</taxon>
        <taxon>lamiids</taxon>
        <taxon>Solanales</taxon>
        <taxon>Solanaceae</taxon>
        <taxon>Solanoideae</taxon>
        <taxon>Datureae</taxon>
        <taxon>Datura</taxon>
    </lineage>
</organism>
<evidence type="ECO:0000313" key="4">
    <source>
        <dbReference type="Proteomes" id="UP000823775"/>
    </source>
</evidence>
<feature type="domain" description="Putative plant transposon protein" evidence="2">
    <location>
        <begin position="92"/>
        <end position="202"/>
    </location>
</feature>
<keyword evidence="4" id="KW-1185">Reference proteome</keyword>
<comment type="caution">
    <text evidence="3">The sequence shown here is derived from an EMBL/GenBank/DDBJ whole genome shotgun (WGS) entry which is preliminary data.</text>
</comment>
<dbReference type="InterPro" id="IPR046796">
    <property type="entry name" value="Transposase_32_dom"/>
</dbReference>
<feature type="region of interest" description="Disordered" evidence="1">
    <location>
        <begin position="1"/>
        <end position="32"/>
    </location>
</feature>
<feature type="non-terminal residue" evidence="3">
    <location>
        <position position="202"/>
    </location>
</feature>
<dbReference type="EMBL" id="JACEIK010002792">
    <property type="protein sequence ID" value="MCD9638895.1"/>
    <property type="molecule type" value="Genomic_DNA"/>
</dbReference>
<reference evidence="3 4" key="1">
    <citation type="journal article" date="2021" name="BMC Genomics">
        <title>Datura genome reveals duplications of psychoactive alkaloid biosynthetic genes and high mutation rate following tissue culture.</title>
        <authorList>
            <person name="Rajewski A."/>
            <person name="Carter-House D."/>
            <person name="Stajich J."/>
            <person name="Litt A."/>
        </authorList>
    </citation>
    <scope>NUCLEOTIDE SEQUENCE [LARGE SCALE GENOMIC DNA]</scope>
    <source>
        <strain evidence="3">AR-01</strain>
    </source>
</reference>
<accession>A0ABS8UYI2</accession>
<proteinExistence type="predicted"/>